<dbReference type="KEGG" id="upi:EJG51_006630"/>
<gene>
    <name evidence="1" type="ORF">EJG51_006630</name>
</gene>
<sequence length="108" mass="12267">MNNQHQYLPLEKISPGMVLADNLLDKLGHVLLPAGTSLTESMLSFMPHHGIHQLSILITETAESAQEMSDARQKKLDRLKTLFRQEPYDQPTSTLMAYLQKYRSDDAL</sequence>
<reference evidence="1 2" key="1">
    <citation type="journal article" date="2019" name="Int. J. Syst. Evol. Microbiol.">
        <title>Undibacterium piscinae sp. nov., isolated from Korean shiner intestine.</title>
        <authorList>
            <person name="Lee S.Y."/>
            <person name="Kang W."/>
            <person name="Kim P.S."/>
            <person name="Kim H.S."/>
            <person name="Sung H."/>
            <person name="Shin N.R."/>
            <person name="Whon T.W."/>
            <person name="Yun J.H."/>
            <person name="Lee J.Y."/>
            <person name="Lee J.Y."/>
            <person name="Jung M.J."/>
            <person name="Jeong Y.S."/>
            <person name="Tak E.J."/>
            <person name="Han J.E."/>
            <person name="Hyun D.W."/>
            <person name="Kang M.S."/>
            <person name="Lee K.E."/>
            <person name="Lee B.H."/>
            <person name="Bae J.W."/>
        </authorList>
    </citation>
    <scope>NUCLEOTIDE SEQUENCE [LARGE SCALE GENOMIC DNA]</scope>
    <source>
        <strain evidence="1 2">S11R28</strain>
    </source>
</reference>
<evidence type="ECO:0000313" key="2">
    <source>
        <dbReference type="Proteomes" id="UP000274350"/>
    </source>
</evidence>
<name>A0A6M4A3S1_9BURK</name>
<dbReference type="Proteomes" id="UP000274350">
    <property type="component" value="Chromosome"/>
</dbReference>
<accession>A0A6M4A3S1</accession>
<proteinExistence type="predicted"/>
<dbReference type="OrthoDB" id="8778534at2"/>
<dbReference type="EMBL" id="CP051152">
    <property type="protein sequence ID" value="QJQ05578.1"/>
    <property type="molecule type" value="Genomic_DNA"/>
</dbReference>
<organism evidence="1 2">
    <name type="scientific">Undibacterium piscinae</name>
    <dbReference type="NCBI Taxonomy" id="2495591"/>
    <lineage>
        <taxon>Bacteria</taxon>
        <taxon>Pseudomonadati</taxon>
        <taxon>Pseudomonadota</taxon>
        <taxon>Betaproteobacteria</taxon>
        <taxon>Burkholderiales</taxon>
        <taxon>Oxalobacteraceae</taxon>
        <taxon>Undibacterium</taxon>
    </lineage>
</organism>
<evidence type="ECO:0000313" key="1">
    <source>
        <dbReference type="EMBL" id="QJQ05578.1"/>
    </source>
</evidence>
<protein>
    <submittedName>
        <fullName evidence="1">Uncharacterized protein</fullName>
    </submittedName>
</protein>
<keyword evidence="2" id="KW-1185">Reference proteome</keyword>
<dbReference type="AlphaFoldDB" id="A0A6M4A3S1"/>